<dbReference type="EMBL" id="LXQA010034872">
    <property type="protein sequence ID" value="MCH97403.1"/>
    <property type="molecule type" value="Genomic_DNA"/>
</dbReference>
<protein>
    <submittedName>
        <fullName evidence="1">Uncharacterized protein</fullName>
    </submittedName>
</protein>
<accession>A0A392NDJ9</accession>
<evidence type="ECO:0000313" key="1">
    <source>
        <dbReference type="EMBL" id="MCH97403.1"/>
    </source>
</evidence>
<keyword evidence="2" id="KW-1185">Reference proteome</keyword>
<organism evidence="1 2">
    <name type="scientific">Trifolium medium</name>
    <dbReference type="NCBI Taxonomy" id="97028"/>
    <lineage>
        <taxon>Eukaryota</taxon>
        <taxon>Viridiplantae</taxon>
        <taxon>Streptophyta</taxon>
        <taxon>Embryophyta</taxon>
        <taxon>Tracheophyta</taxon>
        <taxon>Spermatophyta</taxon>
        <taxon>Magnoliopsida</taxon>
        <taxon>eudicotyledons</taxon>
        <taxon>Gunneridae</taxon>
        <taxon>Pentapetalae</taxon>
        <taxon>rosids</taxon>
        <taxon>fabids</taxon>
        <taxon>Fabales</taxon>
        <taxon>Fabaceae</taxon>
        <taxon>Papilionoideae</taxon>
        <taxon>50 kb inversion clade</taxon>
        <taxon>NPAAA clade</taxon>
        <taxon>Hologalegina</taxon>
        <taxon>IRL clade</taxon>
        <taxon>Trifolieae</taxon>
        <taxon>Trifolium</taxon>
    </lineage>
</organism>
<dbReference type="Proteomes" id="UP000265520">
    <property type="component" value="Unassembled WGS sequence"/>
</dbReference>
<reference evidence="1 2" key="1">
    <citation type="journal article" date="2018" name="Front. Plant Sci.">
        <title>Red Clover (Trifolium pratense) and Zigzag Clover (T. medium) - A Picture of Genomic Similarities and Differences.</title>
        <authorList>
            <person name="Dluhosova J."/>
            <person name="Istvanek J."/>
            <person name="Nedelnik J."/>
            <person name="Repkova J."/>
        </authorList>
    </citation>
    <scope>NUCLEOTIDE SEQUENCE [LARGE SCALE GENOMIC DNA]</scope>
    <source>
        <strain evidence="2">cv. 10/8</strain>
        <tissue evidence="1">Leaf</tissue>
    </source>
</reference>
<sequence length="58" mass="6784">MVLGRIYRRRVDGEFEDISNEEDVDGKEQEDDGEGLEIEERKVENCDCPAFLLSKYED</sequence>
<proteinExistence type="predicted"/>
<gene>
    <name evidence="1" type="ORF">A2U01_0018398</name>
</gene>
<dbReference type="AlphaFoldDB" id="A0A392NDJ9"/>
<evidence type="ECO:0000313" key="2">
    <source>
        <dbReference type="Proteomes" id="UP000265520"/>
    </source>
</evidence>
<name>A0A392NDJ9_9FABA</name>
<comment type="caution">
    <text evidence="1">The sequence shown here is derived from an EMBL/GenBank/DDBJ whole genome shotgun (WGS) entry which is preliminary data.</text>
</comment>